<dbReference type="NCBIfam" id="NF007985">
    <property type="entry name" value="PRK10713.1"/>
    <property type="match status" value="1"/>
</dbReference>
<name>A0A1H7WYN0_9PAST</name>
<evidence type="ECO:0000313" key="4">
    <source>
        <dbReference type="EMBL" id="SEM26445.1"/>
    </source>
</evidence>
<dbReference type="InterPro" id="IPR006058">
    <property type="entry name" value="2Fe2S_fd_BS"/>
</dbReference>
<reference evidence="3" key="4">
    <citation type="journal article" date="2023" name="Front. Microbiol.">
        <title>Phylogeography and host specificity of Pasteurellaceae pathogenic to sea-farmed fish in the north-east Atlantic.</title>
        <authorList>
            <person name="Gulla S."/>
            <person name="Colquhoun D.J."/>
            <person name="Olsen A.B."/>
            <person name="Spilsberg B."/>
            <person name="Lagesen K."/>
            <person name="Aakesson C.P."/>
            <person name="Strom S."/>
            <person name="Manji F."/>
            <person name="Birkbeck T.H."/>
            <person name="Nilsen H.K."/>
        </authorList>
    </citation>
    <scope>NUCLEOTIDE SEQUENCE</scope>
    <source>
        <strain evidence="3">TW16_20</strain>
    </source>
</reference>
<sequence>MQIKLLHSQVTLEHTGKNSLLETLEKNGFYPEYQCRMGFCGSCRLKIKNGSVSYLQPPLAMLQEREILTCCCQVEEDLELEF</sequence>
<reference evidence="2 6" key="3">
    <citation type="journal article" date="2023" name="Front. Microbiol.">
        <title>Phylogeography and host specificity of Pasteurellaceae pathogenic to sea-farmed fish in the north-east Atlantic.</title>
        <authorList>
            <person name="Gulla S."/>
            <person name="Colquhoun D.J."/>
            <person name="Olsen A.B."/>
            <person name="Spilsberg B."/>
            <person name="Lagesen K."/>
            <person name="Aakesson C.P."/>
            <person name="Strom S."/>
            <person name="Manji F."/>
            <person name="Birkbeck T.H."/>
            <person name="Nilsen H.K."/>
        </authorList>
    </citation>
    <scope>NUCLEOTIDE SEQUENCE [LARGE SCALE GENOMIC DNA]</scope>
    <source>
        <strain evidence="2 6">VIO11850</strain>
    </source>
</reference>
<dbReference type="PROSITE" id="PS51085">
    <property type="entry name" value="2FE2S_FER_2"/>
    <property type="match status" value="1"/>
</dbReference>
<dbReference type="STRING" id="97481.SAMN05444853_11051"/>
<organism evidence="4 5">
    <name type="scientific">Phocoenobacter skyensis</name>
    <dbReference type="NCBI Taxonomy" id="97481"/>
    <lineage>
        <taxon>Bacteria</taxon>
        <taxon>Pseudomonadati</taxon>
        <taxon>Pseudomonadota</taxon>
        <taxon>Gammaproteobacteria</taxon>
        <taxon>Pasteurellales</taxon>
        <taxon>Pasteurellaceae</taxon>
        <taxon>Phocoenobacter</taxon>
    </lineage>
</organism>
<dbReference type="EMBL" id="FOBN01000010">
    <property type="protein sequence ID" value="SEM26445.1"/>
    <property type="molecule type" value="Genomic_DNA"/>
</dbReference>
<dbReference type="EMBL" id="JASAYQ010000001">
    <property type="protein sequence ID" value="MDP8171799.1"/>
    <property type="molecule type" value="Genomic_DNA"/>
</dbReference>
<dbReference type="Gene3D" id="3.10.20.30">
    <property type="match status" value="1"/>
</dbReference>
<feature type="domain" description="2Fe-2S ferredoxin-type" evidence="1">
    <location>
        <begin position="1"/>
        <end position="82"/>
    </location>
</feature>
<accession>A0A1H7WYN0</accession>
<reference evidence="5" key="1">
    <citation type="submission" date="2016-10" db="EMBL/GenBank/DDBJ databases">
        <authorList>
            <person name="Varghese N."/>
            <person name="Submissions S."/>
        </authorList>
    </citation>
    <scope>NUCLEOTIDE SEQUENCE [LARGE SCALE GENOMIC DNA]</scope>
    <source>
        <strain evidence="5">DSM 24204</strain>
    </source>
</reference>
<evidence type="ECO:0000313" key="5">
    <source>
        <dbReference type="Proteomes" id="UP000198883"/>
    </source>
</evidence>
<evidence type="ECO:0000313" key="2">
    <source>
        <dbReference type="EMBL" id="MDP8085497.1"/>
    </source>
</evidence>
<keyword evidence="6" id="KW-1185">Reference proteome</keyword>
<dbReference type="Pfam" id="PF00111">
    <property type="entry name" value="Fer2"/>
    <property type="match status" value="1"/>
</dbReference>
<dbReference type="PROSITE" id="PS00197">
    <property type="entry name" value="2FE2S_FER_1"/>
    <property type="match status" value="1"/>
</dbReference>
<dbReference type="Proteomes" id="UP000198883">
    <property type="component" value="Unassembled WGS sequence"/>
</dbReference>
<dbReference type="EMBL" id="JASAVS010000011">
    <property type="protein sequence ID" value="MDP8085497.1"/>
    <property type="molecule type" value="Genomic_DNA"/>
</dbReference>
<dbReference type="InterPro" id="IPR001041">
    <property type="entry name" value="2Fe-2S_ferredoxin-type"/>
</dbReference>
<evidence type="ECO:0000313" key="6">
    <source>
        <dbReference type="Proteomes" id="UP001224812"/>
    </source>
</evidence>
<proteinExistence type="predicted"/>
<reference evidence="4" key="2">
    <citation type="submission" date="2016-10" db="EMBL/GenBank/DDBJ databases">
        <authorList>
            <person name="de Groot N.N."/>
        </authorList>
    </citation>
    <scope>NUCLEOTIDE SEQUENCE [LARGE SCALE GENOMIC DNA]</scope>
    <source>
        <strain evidence="4">DSM 24204</strain>
    </source>
</reference>
<dbReference type="CDD" id="cd00207">
    <property type="entry name" value="fer2"/>
    <property type="match status" value="1"/>
</dbReference>
<dbReference type="InterPro" id="IPR036010">
    <property type="entry name" value="2Fe-2S_ferredoxin-like_sf"/>
</dbReference>
<protein>
    <submittedName>
        <fullName evidence="2">Class I ribonucleotide reductase maintenance protein YfaE</fullName>
    </submittedName>
    <submittedName>
        <fullName evidence="4">Ferredoxin</fullName>
    </submittedName>
</protein>
<dbReference type="Proteomes" id="UP001236239">
    <property type="component" value="Unassembled WGS sequence"/>
</dbReference>
<evidence type="ECO:0000313" key="3">
    <source>
        <dbReference type="EMBL" id="MDP8171799.1"/>
    </source>
</evidence>
<dbReference type="SUPFAM" id="SSF54292">
    <property type="entry name" value="2Fe-2S ferredoxin-like"/>
    <property type="match status" value="1"/>
</dbReference>
<dbReference type="GO" id="GO:0051537">
    <property type="term" value="F:2 iron, 2 sulfur cluster binding"/>
    <property type="evidence" value="ECO:0007669"/>
    <property type="project" value="InterPro"/>
</dbReference>
<dbReference type="GeneID" id="83543853"/>
<gene>
    <name evidence="2" type="primary">yfaE</name>
    <name evidence="2" type="ORF">QJT92_06100</name>
    <name evidence="3" type="ORF">QJU93_00240</name>
    <name evidence="4" type="ORF">SAMN05444853_11051</name>
</gene>
<dbReference type="InterPro" id="IPR012675">
    <property type="entry name" value="Beta-grasp_dom_sf"/>
</dbReference>
<dbReference type="AlphaFoldDB" id="A0A1H7WYN0"/>
<evidence type="ECO:0000259" key="1">
    <source>
        <dbReference type="PROSITE" id="PS51085"/>
    </source>
</evidence>
<dbReference type="OrthoDB" id="9806195at2"/>
<dbReference type="Proteomes" id="UP001224812">
    <property type="component" value="Unassembled WGS sequence"/>
</dbReference>
<dbReference type="RefSeq" id="WP_090921540.1">
    <property type="nucleotide sequence ID" value="NZ_CP016180.1"/>
</dbReference>